<dbReference type="AlphaFoldDB" id="A0A9K3D6G0"/>
<dbReference type="EMBL" id="BDIP01003835">
    <property type="protein sequence ID" value="GIQ88178.1"/>
    <property type="molecule type" value="Genomic_DNA"/>
</dbReference>
<protein>
    <submittedName>
        <fullName evidence="1">Uncharacterized protein</fullName>
    </submittedName>
</protein>
<name>A0A9K3D6G0_9EUKA</name>
<dbReference type="PANTHER" id="PTHR14187">
    <property type="entry name" value="ALPHA KINASE/ELONGATION FACTOR 2 KINASE"/>
    <property type="match status" value="1"/>
</dbReference>
<evidence type="ECO:0000313" key="1">
    <source>
        <dbReference type="EMBL" id="GIQ88178.1"/>
    </source>
</evidence>
<comment type="caution">
    <text evidence="1">The sequence shown here is derived from an EMBL/GenBank/DDBJ whole genome shotgun (WGS) entry which is preliminary data.</text>
</comment>
<dbReference type="OrthoDB" id="2963168at2759"/>
<proteinExistence type="predicted"/>
<feature type="non-terminal residue" evidence="1">
    <location>
        <position position="160"/>
    </location>
</feature>
<dbReference type="Proteomes" id="UP000265618">
    <property type="component" value="Unassembled WGS sequence"/>
</dbReference>
<gene>
    <name evidence="1" type="ORF">KIPB_010371</name>
</gene>
<dbReference type="PANTHER" id="PTHR14187:SF5">
    <property type="entry name" value="HEAT SHOCK 70 KDA PROTEIN 12A"/>
    <property type="match status" value="1"/>
</dbReference>
<organism evidence="1 2">
    <name type="scientific">Kipferlia bialata</name>
    <dbReference type="NCBI Taxonomy" id="797122"/>
    <lineage>
        <taxon>Eukaryota</taxon>
        <taxon>Metamonada</taxon>
        <taxon>Carpediemonas-like organisms</taxon>
        <taxon>Kipferlia</taxon>
    </lineage>
</organism>
<sequence length="160" mass="17913">GAVHYGSNPSVIKARVSRFTYGVSHGSTFDPSNPVHMKHESRKVYDDKAKVHRLQRLFDPFIRVGEQVAVDHTVTMDYSPVYDDQSVLGVQMYHCDFIPTFSDEEGVTLLGEKVCVGIPNLGERGIKAVMHFGDTEIRMQVIPDDPNCPPKDTTVKFSCK</sequence>
<reference evidence="1 2" key="1">
    <citation type="journal article" date="2018" name="PLoS ONE">
        <title>The draft genome of Kipferlia bialata reveals reductive genome evolution in fornicate parasites.</title>
        <authorList>
            <person name="Tanifuji G."/>
            <person name="Takabayashi S."/>
            <person name="Kume K."/>
            <person name="Takagi M."/>
            <person name="Nakayama T."/>
            <person name="Kamikawa R."/>
            <person name="Inagaki Y."/>
            <person name="Hashimoto T."/>
        </authorList>
    </citation>
    <scope>NUCLEOTIDE SEQUENCE [LARGE SCALE GENOMIC DNA]</scope>
    <source>
        <strain evidence="1">NY0173</strain>
    </source>
</reference>
<evidence type="ECO:0000313" key="2">
    <source>
        <dbReference type="Proteomes" id="UP000265618"/>
    </source>
</evidence>
<keyword evidence="2" id="KW-1185">Reference proteome</keyword>
<accession>A0A9K3D6G0</accession>